<accession>A0AAU9NZ98</accession>
<dbReference type="AlphaFoldDB" id="A0AAU9NZ98"/>
<evidence type="ECO:0000313" key="2">
    <source>
        <dbReference type="Proteomes" id="UP001157418"/>
    </source>
</evidence>
<dbReference type="EMBL" id="CAKMRJ010005412">
    <property type="protein sequence ID" value="CAH1443333.1"/>
    <property type="molecule type" value="Genomic_DNA"/>
</dbReference>
<organism evidence="1 2">
    <name type="scientific">Lactuca virosa</name>
    <dbReference type="NCBI Taxonomy" id="75947"/>
    <lineage>
        <taxon>Eukaryota</taxon>
        <taxon>Viridiplantae</taxon>
        <taxon>Streptophyta</taxon>
        <taxon>Embryophyta</taxon>
        <taxon>Tracheophyta</taxon>
        <taxon>Spermatophyta</taxon>
        <taxon>Magnoliopsida</taxon>
        <taxon>eudicotyledons</taxon>
        <taxon>Gunneridae</taxon>
        <taxon>Pentapetalae</taxon>
        <taxon>asterids</taxon>
        <taxon>campanulids</taxon>
        <taxon>Asterales</taxon>
        <taxon>Asteraceae</taxon>
        <taxon>Cichorioideae</taxon>
        <taxon>Cichorieae</taxon>
        <taxon>Lactucinae</taxon>
        <taxon>Lactuca</taxon>
    </lineage>
</organism>
<gene>
    <name evidence="1" type="ORF">LVIROSA_LOCUS29257</name>
</gene>
<keyword evidence="2" id="KW-1185">Reference proteome</keyword>
<sequence>MHPHRSVRIARTKIQQILLLLPARAGVKDIDVYITFYDSLSHTHLTLSITLFTSLPARIFLFQQILLLGFANYRVWDLDWIFKIVVSRFSVLEYSNS</sequence>
<proteinExistence type="predicted"/>
<name>A0AAU9NZ98_9ASTR</name>
<reference evidence="1 2" key="1">
    <citation type="submission" date="2022-01" db="EMBL/GenBank/DDBJ databases">
        <authorList>
            <person name="Xiong W."/>
            <person name="Schranz E."/>
        </authorList>
    </citation>
    <scope>NUCLEOTIDE SEQUENCE [LARGE SCALE GENOMIC DNA]</scope>
</reference>
<protein>
    <submittedName>
        <fullName evidence="1">Uncharacterized protein</fullName>
    </submittedName>
</protein>
<comment type="caution">
    <text evidence="1">The sequence shown here is derived from an EMBL/GenBank/DDBJ whole genome shotgun (WGS) entry which is preliminary data.</text>
</comment>
<dbReference type="Proteomes" id="UP001157418">
    <property type="component" value="Unassembled WGS sequence"/>
</dbReference>
<evidence type="ECO:0000313" key="1">
    <source>
        <dbReference type="EMBL" id="CAH1443333.1"/>
    </source>
</evidence>